<evidence type="ECO:0000313" key="3">
    <source>
        <dbReference type="EMBL" id="KAG7724533.1"/>
    </source>
</evidence>
<keyword evidence="1" id="KW-0812">Transmembrane</keyword>
<gene>
    <name evidence="3" type="ORF">KL933_004727</name>
</gene>
<accession>A0AAN6D1M4</accession>
<feature type="domain" description="GOLD" evidence="2">
    <location>
        <begin position="141"/>
        <end position="340"/>
    </location>
</feature>
<proteinExistence type="predicted"/>
<feature type="transmembrane region" description="Helical" evidence="1">
    <location>
        <begin position="66"/>
        <end position="87"/>
    </location>
</feature>
<keyword evidence="1" id="KW-0472">Membrane</keyword>
<organism evidence="3 4">
    <name type="scientific">Ogataea haglerorum</name>
    <dbReference type="NCBI Taxonomy" id="1937702"/>
    <lineage>
        <taxon>Eukaryota</taxon>
        <taxon>Fungi</taxon>
        <taxon>Dikarya</taxon>
        <taxon>Ascomycota</taxon>
        <taxon>Saccharomycotina</taxon>
        <taxon>Pichiomycetes</taxon>
        <taxon>Pichiales</taxon>
        <taxon>Pichiaceae</taxon>
        <taxon>Ogataea</taxon>
    </lineage>
</organism>
<evidence type="ECO:0000313" key="4">
    <source>
        <dbReference type="Proteomes" id="UP000738402"/>
    </source>
</evidence>
<evidence type="ECO:0000256" key="1">
    <source>
        <dbReference type="SAM" id="Phobius"/>
    </source>
</evidence>
<dbReference type="SMART" id="SM01190">
    <property type="entry name" value="EMP24_GP25L"/>
    <property type="match status" value="1"/>
</dbReference>
<feature type="transmembrane region" description="Helical" evidence="1">
    <location>
        <begin position="313"/>
        <end position="336"/>
    </location>
</feature>
<dbReference type="AlphaFoldDB" id="A0AAN6D1M4"/>
<protein>
    <recommendedName>
        <fullName evidence="2">GOLD domain-containing protein</fullName>
    </recommendedName>
</protein>
<dbReference type="InterPro" id="IPR009038">
    <property type="entry name" value="GOLD_dom"/>
</dbReference>
<dbReference type="Proteomes" id="UP000738402">
    <property type="component" value="Unassembled WGS sequence"/>
</dbReference>
<comment type="caution">
    <text evidence="3">The sequence shown here is derived from an EMBL/GenBank/DDBJ whole genome shotgun (WGS) entry which is preliminary data.</text>
</comment>
<keyword evidence="1" id="KW-1133">Transmembrane helix</keyword>
<dbReference type="Pfam" id="PF01105">
    <property type="entry name" value="EMP24_GP25L"/>
    <property type="match status" value="1"/>
</dbReference>
<sequence>MSSLRNECFGFVRKKETSFKPEYQIVKEKFGELKLVRASNSTNRCHIIEQCSDSYSKAFSCSSMKCLIYLCLFILFIGPVSALRFGVCIQPSAGNAVDLFKTVNDYQSRINTMNKLNKKERQTLTERFETAVTNYLSCNTCLRYYLEDHLEIDTGNIKQLEMSNILISLDIHINESIDTKIQQLNLNVIDRNGNTLRRKNNLQEQNVQMVVDFPLHDHRNGYKLEYLDLCFENIKIDQSWKSVPKDIEAYVTMRFGIPEILKTYEENSKELLTVKSKLLKIENEVDQIITQLRQMLSNESKLRNVNEAILSNFSLFGILIVLVSILSGAVQLWWLIKCMKQKSLL</sequence>
<dbReference type="EMBL" id="JAHLUH010000016">
    <property type="protein sequence ID" value="KAG7724533.1"/>
    <property type="molecule type" value="Genomic_DNA"/>
</dbReference>
<evidence type="ECO:0000259" key="2">
    <source>
        <dbReference type="SMART" id="SM01190"/>
    </source>
</evidence>
<name>A0AAN6D1M4_9ASCO</name>
<reference evidence="3" key="1">
    <citation type="journal article" date="2021" name="G3 (Bethesda)">
        <title>Genomic diversity, chromosomal rearrangements, and interspecies hybridization in the ogataea polymorpha species complex.</title>
        <authorList>
            <person name="Hanson S.J."/>
            <person name="Cinneide E.O."/>
            <person name="Salzberg L.I."/>
            <person name="Wolfe K.H."/>
            <person name="McGowan J."/>
            <person name="Fitzpatrick D.A."/>
            <person name="Matlin K."/>
        </authorList>
    </citation>
    <scope>NUCLEOTIDE SEQUENCE</scope>
    <source>
        <strain evidence="3">83-405-1</strain>
    </source>
</reference>